<evidence type="ECO:0000256" key="1">
    <source>
        <dbReference type="ARBA" id="ARBA00004651"/>
    </source>
</evidence>
<keyword evidence="6" id="KW-0406">Ion transport</keyword>
<dbReference type="Proteomes" id="UP001150569">
    <property type="component" value="Unassembled WGS sequence"/>
</dbReference>
<protein>
    <submittedName>
        <fullName evidence="9">Uncharacterized protein</fullName>
    </submittedName>
</protein>
<keyword evidence="7 8" id="KW-0472">Membrane</keyword>
<feature type="transmembrane region" description="Helical" evidence="8">
    <location>
        <begin position="45"/>
        <end position="63"/>
    </location>
</feature>
<dbReference type="Pfam" id="PF25539">
    <property type="entry name" value="Bestrophin_2"/>
    <property type="match status" value="2"/>
</dbReference>
<dbReference type="EMBL" id="JANBPT010000676">
    <property type="protein sequence ID" value="KAJ1914595.1"/>
    <property type="molecule type" value="Genomic_DNA"/>
</dbReference>
<dbReference type="AlphaFoldDB" id="A0A9W7ZWE1"/>
<feature type="transmembrane region" description="Helical" evidence="8">
    <location>
        <begin position="378"/>
        <end position="411"/>
    </location>
</feature>
<gene>
    <name evidence="9" type="ORF">IWQ60_008754</name>
</gene>
<evidence type="ECO:0000313" key="10">
    <source>
        <dbReference type="Proteomes" id="UP001150569"/>
    </source>
</evidence>
<comment type="caution">
    <text evidence="9">The sequence shown here is derived from an EMBL/GenBank/DDBJ whole genome shotgun (WGS) entry which is preliminary data.</text>
</comment>
<dbReference type="GO" id="GO:0005254">
    <property type="term" value="F:chloride channel activity"/>
    <property type="evidence" value="ECO:0007669"/>
    <property type="project" value="InterPro"/>
</dbReference>
<keyword evidence="3" id="KW-1003">Cell membrane</keyword>
<keyword evidence="10" id="KW-1185">Reference proteome</keyword>
<dbReference type="PANTHER" id="PTHR33281">
    <property type="entry name" value="UPF0187 PROTEIN YNEE"/>
    <property type="match status" value="1"/>
</dbReference>
<evidence type="ECO:0000256" key="8">
    <source>
        <dbReference type="SAM" id="Phobius"/>
    </source>
</evidence>
<evidence type="ECO:0000313" key="9">
    <source>
        <dbReference type="EMBL" id="KAJ1914595.1"/>
    </source>
</evidence>
<dbReference type="PANTHER" id="PTHR33281:SF19">
    <property type="entry name" value="VOLTAGE-DEPENDENT ANION CHANNEL-FORMING PROTEIN YNEE"/>
    <property type="match status" value="1"/>
</dbReference>
<name>A0A9W7ZWE1_9FUNG</name>
<organism evidence="9 10">
    <name type="scientific">Tieghemiomyces parasiticus</name>
    <dbReference type="NCBI Taxonomy" id="78921"/>
    <lineage>
        <taxon>Eukaryota</taxon>
        <taxon>Fungi</taxon>
        <taxon>Fungi incertae sedis</taxon>
        <taxon>Zoopagomycota</taxon>
        <taxon>Kickxellomycotina</taxon>
        <taxon>Dimargaritomycetes</taxon>
        <taxon>Dimargaritales</taxon>
        <taxon>Dimargaritaceae</taxon>
        <taxon>Tieghemiomyces</taxon>
    </lineage>
</organism>
<keyword evidence="4 8" id="KW-0812">Transmembrane</keyword>
<evidence type="ECO:0000256" key="2">
    <source>
        <dbReference type="ARBA" id="ARBA00022448"/>
    </source>
</evidence>
<keyword evidence="2" id="KW-0813">Transport</keyword>
<reference evidence="9" key="1">
    <citation type="submission" date="2022-07" db="EMBL/GenBank/DDBJ databases">
        <title>Phylogenomic reconstructions and comparative analyses of Kickxellomycotina fungi.</title>
        <authorList>
            <person name="Reynolds N.K."/>
            <person name="Stajich J.E."/>
            <person name="Barry K."/>
            <person name="Grigoriev I.V."/>
            <person name="Crous P."/>
            <person name="Smith M.E."/>
        </authorList>
    </citation>
    <scope>NUCLEOTIDE SEQUENCE</scope>
    <source>
        <strain evidence="9">RSA 861</strain>
    </source>
</reference>
<evidence type="ECO:0000256" key="6">
    <source>
        <dbReference type="ARBA" id="ARBA00023065"/>
    </source>
</evidence>
<comment type="subcellular location">
    <subcellularLocation>
        <location evidence="1">Cell membrane</location>
        <topology evidence="1">Multi-pass membrane protein</topology>
    </subcellularLocation>
</comment>
<evidence type="ECO:0000256" key="5">
    <source>
        <dbReference type="ARBA" id="ARBA00022989"/>
    </source>
</evidence>
<feature type="transmembrane region" description="Helical" evidence="8">
    <location>
        <begin position="75"/>
        <end position="93"/>
    </location>
</feature>
<accession>A0A9W7ZWE1</accession>
<evidence type="ECO:0000256" key="7">
    <source>
        <dbReference type="ARBA" id="ARBA00023136"/>
    </source>
</evidence>
<dbReference type="GO" id="GO:0005886">
    <property type="term" value="C:plasma membrane"/>
    <property type="evidence" value="ECO:0007669"/>
    <property type="project" value="UniProtKB-SubCell"/>
</dbReference>
<proteinExistence type="predicted"/>
<keyword evidence="5 8" id="KW-1133">Transmembrane helix</keyword>
<sequence>MLTKVAKKEDLTAISTLELCQVYSYDTFRCPWTVFQVRGSVLPRLIVPILLTVGYSVLFAVILGPEAEKNTRTSLASNFVSILSMVLGLMLGFRSNQAYDRYWEGRKQWTALAGVNRVVSRQISLVLDAAFCRSLDTSEEPAGAGAVAPSSPPVDPRLRSACLGISRLTLAYALALKHYLRQEDGWFHEDLLTMVNPDIIRRLDPASADALDRAGYFTTHSERSRATILHALRTSSTLTSFSDAAADEERMANARSCSPASSAPSEKNHIVRTASGSRASVLANAPASPHTVDSAMPLKENLVPLLLNRELTAQITRAVHGRPHSSSSSSTSNDAVQVALLSPLSSQIATLLEIFGACERILTTPSPFALKVFLKQIITLYIMALPVVLFPALGWSFILPMVLSTFIFFGIEGISAELENPFGYDRNDLPLDVYCDQMRFEHQQLMKQAEIYL</sequence>
<evidence type="ECO:0000256" key="4">
    <source>
        <dbReference type="ARBA" id="ARBA00022692"/>
    </source>
</evidence>
<dbReference type="OrthoDB" id="1368at2759"/>
<evidence type="ECO:0000256" key="3">
    <source>
        <dbReference type="ARBA" id="ARBA00022475"/>
    </source>
</evidence>
<dbReference type="InterPro" id="IPR044669">
    <property type="entry name" value="YneE/VCCN1/2-like"/>
</dbReference>